<keyword evidence="3 7" id="KW-0378">Hydrolase</keyword>
<dbReference type="GO" id="GO:0030246">
    <property type="term" value="F:carbohydrate binding"/>
    <property type="evidence" value="ECO:0007669"/>
    <property type="project" value="InterPro"/>
</dbReference>
<dbReference type="AlphaFoldDB" id="A0A099J363"/>
<evidence type="ECO:0000313" key="6">
    <source>
        <dbReference type="EMBL" id="KGJ72485.1"/>
    </source>
</evidence>
<dbReference type="InterPro" id="IPR011682">
    <property type="entry name" value="Glyco_hydro_38_C"/>
</dbReference>
<dbReference type="InterPro" id="IPR000602">
    <property type="entry name" value="Glyco_hydro_38_N"/>
</dbReference>
<comment type="similarity">
    <text evidence="1">Belongs to the glycosyl hydrolase 38 family.</text>
</comment>
<dbReference type="FunFam" id="1.20.1270.50:FF:000004">
    <property type="entry name" value="alpha-mannosidase 2C1 isoform X1"/>
    <property type="match status" value="1"/>
</dbReference>
<dbReference type="InterPro" id="IPR041147">
    <property type="entry name" value="GH38_C"/>
</dbReference>
<dbReference type="InterPro" id="IPR037094">
    <property type="entry name" value="Glyco_hydro_38_cen_sf"/>
</dbReference>
<keyword evidence="4 7" id="KW-0326">Glycosidase</keyword>
<accession>A0A099J363</accession>
<sequence length="1038" mass="111757">MHDNSALVLLRITRFVTERLQPAVYRASQPLRVESWDAPGEPVAFATAVEHEFGPFAVGDPWGRPWGTTWFHVTGAVPEGWLSNESLRPELVVDLGFSASVPGFQAEGLVYSSNGMIVKAVEARNQAVSLRGSSVDFFVEAASNPNIAGDFTFQPTPLGDLATAGAEPLYTLRQVDVALKDQTVWELVQDVTALRGLLAELPPATARRAEILRALERCVDTVDPHDVAGTAAAGRDVLANVLSRPANASAHNVHAVGHAHIDSAWLWPVRETVRKVARTFSNVLSLMGENADFAFAASSAQQYAWLKEAYPELFDRVRAAVARGAFVPTGGMWVESDTNMPGGEALARQFVAGKTFFMREFGVEPLEVWLPDSFGYSAALPQIVAAAGSRWFLTQKISWNETNVFPHHTFLWEGIDGTRIFTHFPPVADYNAELSGAELARAERNFAEKGRANSSLVPFGWGDGGGGPTIDMIAAARRTASLEGSPTVELSTPRRFFEAAEAEYADPPVWSGELYLEFHRGTFTSQARTKQGNRRSEHLLREAELWATTAAVRTGAEYPYAAFETLWHTVLLQQFHDILPGSSIAWVHAEAERNYAEVATALGTLIEASARALCGSGCGSVALNAGPYAVEGVAALGGGVEGGGAAAGAARADSAGRSWSQPGATPPCTTPACTAQPGASVTRTDAGIVLANGLVAVTVDADGLFSSVRDLVADREVIPAGTRGNLLQQFRDTPTQWDAWDIDEHHRRTALELTAAESVEVFLEAPARVGVRITRTFGASRVVQEVTLDAGSAAIDVHLAIDWQERQKLLKLAFPLDVHADRAASEIQFGHVFRPTHANTSWDWARFETCAHRWVHVGEPGYGVAVANDSTYGHSIARVTDAAGRTSTTVRLSLLRAPLYPDPTADQGAHSMRVSLRVGAGIPEAVAEGYRLNLPLRRVAGVESAAVAPLLSVDNPAVVVEAVKLAEDRSGDVIVRLYEAHGSRARATVIRWFEAADAYETDLLERSIDSAAVVSADGSAVSLELRPFQLVTLRFPRP</sequence>
<dbReference type="SUPFAM" id="SSF88713">
    <property type="entry name" value="Glycoside hydrolase/deacetylase"/>
    <property type="match status" value="1"/>
</dbReference>
<evidence type="ECO:0000256" key="1">
    <source>
        <dbReference type="ARBA" id="ARBA00009792"/>
    </source>
</evidence>
<dbReference type="SMART" id="SM00872">
    <property type="entry name" value="Alpha-mann_mid"/>
    <property type="match status" value="1"/>
</dbReference>
<dbReference type="Gene3D" id="2.70.98.30">
    <property type="entry name" value="Golgi alpha-mannosidase II, domain 4"/>
    <property type="match status" value="1"/>
</dbReference>
<dbReference type="EC" id="3.2.1.24" evidence="7"/>
<dbReference type="STRING" id="1001240.GY21_15065"/>
<evidence type="ECO:0000313" key="9">
    <source>
        <dbReference type="Proteomes" id="UP000561726"/>
    </source>
</evidence>
<dbReference type="InterPro" id="IPR011330">
    <property type="entry name" value="Glyco_hydro/deAcase_b/a-brl"/>
</dbReference>
<dbReference type="EMBL" id="JACHBQ010000001">
    <property type="protein sequence ID" value="MBB5642229.1"/>
    <property type="molecule type" value="Genomic_DNA"/>
</dbReference>
<dbReference type="Gene3D" id="2.60.40.2220">
    <property type="match status" value="1"/>
</dbReference>
<dbReference type="GO" id="GO:0009313">
    <property type="term" value="P:oligosaccharide catabolic process"/>
    <property type="evidence" value="ECO:0007669"/>
    <property type="project" value="TreeGrafter"/>
</dbReference>
<keyword evidence="2" id="KW-0479">Metal-binding</keyword>
<dbReference type="Pfam" id="PF01074">
    <property type="entry name" value="Glyco_hydro_38N"/>
    <property type="match status" value="1"/>
</dbReference>
<comment type="caution">
    <text evidence="6">The sequence shown here is derived from an EMBL/GenBank/DDBJ whole genome shotgun (WGS) entry which is preliminary data.</text>
</comment>
<dbReference type="Pfam" id="PF09261">
    <property type="entry name" value="Alpha-mann_mid"/>
    <property type="match status" value="1"/>
</dbReference>
<dbReference type="InterPro" id="IPR028995">
    <property type="entry name" value="Glyco_hydro_57/38_cen_sf"/>
</dbReference>
<dbReference type="InterPro" id="IPR015341">
    <property type="entry name" value="Glyco_hydro_38_cen"/>
</dbReference>
<feature type="domain" description="Glycoside hydrolase family 38 central" evidence="5">
    <location>
        <begin position="517"/>
        <end position="595"/>
    </location>
</feature>
<dbReference type="InterPro" id="IPR027291">
    <property type="entry name" value="Glyco_hydro_38_N_sf"/>
</dbReference>
<dbReference type="GO" id="GO:0046872">
    <property type="term" value="F:metal ion binding"/>
    <property type="evidence" value="ECO:0007669"/>
    <property type="project" value="UniProtKB-KW"/>
</dbReference>
<dbReference type="SUPFAM" id="SSF74650">
    <property type="entry name" value="Galactose mutarotase-like"/>
    <property type="match status" value="1"/>
</dbReference>
<dbReference type="EMBL" id="JPXF01000070">
    <property type="protein sequence ID" value="KGJ72485.1"/>
    <property type="molecule type" value="Genomic_DNA"/>
</dbReference>
<dbReference type="OrthoDB" id="9772207at2"/>
<name>A0A099J363_9MICO</name>
<dbReference type="Gene3D" id="1.20.1270.50">
    <property type="entry name" value="Glycoside hydrolase family 38, central domain"/>
    <property type="match status" value="1"/>
</dbReference>
<gene>
    <name evidence="7" type="ORF">BJ997_002777</name>
    <name evidence="6" type="ORF">GY21_15065</name>
</gene>
<reference evidence="6 8" key="1">
    <citation type="submission" date="2014-08" db="EMBL/GenBank/DDBJ databases">
        <authorList>
            <person name="Sisinthy S."/>
        </authorList>
    </citation>
    <scope>NUCLEOTIDE SEQUENCE [LARGE SCALE GENOMIC DNA]</scope>
    <source>
        <strain evidence="6 8">RuG17</strain>
    </source>
</reference>
<evidence type="ECO:0000256" key="4">
    <source>
        <dbReference type="ARBA" id="ARBA00023295"/>
    </source>
</evidence>
<dbReference type="InterPro" id="IPR054723">
    <property type="entry name" value="Ams1-like_N"/>
</dbReference>
<evidence type="ECO:0000256" key="2">
    <source>
        <dbReference type="ARBA" id="ARBA00022723"/>
    </source>
</evidence>
<dbReference type="PANTHER" id="PTHR46017:SF1">
    <property type="entry name" value="ALPHA-MANNOSIDASE 2C1"/>
    <property type="match status" value="1"/>
</dbReference>
<dbReference type="GO" id="GO:0006013">
    <property type="term" value="P:mannose metabolic process"/>
    <property type="evidence" value="ECO:0007669"/>
    <property type="project" value="InterPro"/>
</dbReference>
<evidence type="ECO:0000313" key="7">
    <source>
        <dbReference type="EMBL" id="MBB5642229.1"/>
    </source>
</evidence>
<dbReference type="InterPro" id="IPR011013">
    <property type="entry name" value="Gal_mutarotase_sf_dom"/>
</dbReference>
<dbReference type="Pfam" id="PF22907">
    <property type="entry name" value="Ams1-like_1st"/>
    <property type="match status" value="1"/>
</dbReference>
<dbReference type="Pfam" id="PF07748">
    <property type="entry name" value="Glyco_hydro_38C"/>
    <property type="match status" value="1"/>
</dbReference>
<dbReference type="PANTHER" id="PTHR46017">
    <property type="entry name" value="ALPHA-MANNOSIDASE 2C1"/>
    <property type="match status" value="1"/>
</dbReference>
<keyword evidence="8" id="KW-1185">Reference proteome</keyword>
<evidence type="ECO:0000259" key="5">
    <source>
        <dbReference type="SMART" id="SM00872"/>
    </source>
</evidence>
<evidence type="ECO:0000256" key="3">
    <source>
        <dbReference type="ARBA" id="ARBA00022801"/>
    </source>
</evidence>
<organism evidence="6 8">
    <name type="scientific">Cryobacterium roopkundense</name>
    <dbReference type="NCBI Taxonomy" id="1001240"/>
    <lineage>
        <taxon>Bacteria</taxon>
        <taxon>Bacillati</taxon>
        <taxon>Actinomycetota</taxon>
        <taxon>Actinomycetes</taxon>
        <taxon>Micrococcales</taxon>
        <taxon>Microbacteriaceae</taxon>
        <taxon>Cryobacterium</taxon>
    </lineage>
</organism>
<dbReference type="CDD" id="cd10789">
    <property type="entry name" value="GH38N_AMII_ER_cytosolic"/>
    <property type="match status" value="1"/>
</dbReference>
<dbReference type="Proteomes" id="UP000561726">
    <property type="component" value="Unassembled WGS sequence"/>
</dbReference>
<protein>
    <submittedName>
        <fullName evidence="6">Alpha-mannosidase</fullName>
        <ecNumber evidence="7">3.2.1.24</ecNumber>
    </submittedName>
</protein>
<dbReference type="RefSeq" id="WP_035837797.1">
    <property type="nucleotide sequence ID" value="NZ_JACHBQ010000001.1"/>
</dbReference>
<dbReference type="Gene3D" id="3.20.110.10">
    <property type="entry name" value="Glycoside hydrolase 38, N terminal domain"/>
    <property type="match status" value="1"/>
</dbReference>
<dbReference type="Pfam" id="PF17677">
    <property type="entry name" value="Glyco_hydro38C2"/>
    <property type="match status" value="1"/>
</dbReference>
<proteinExistence type="inferred from homology"/>
<dbReference type="eggNOG" id="COG0383">
    <property type="taxonomic scope" value="Bacteria"/>
</dbReference>
<dbReference type="SUPFAM" id="SSF88688">
    <property type="entry name" value="Families 57/38 glycoside transferase middle domain"/>
    <property type="match status" value="1"/>
</dbReference>
<evidence type="ECO:0000313" key="8">
    <source>
        <dbReference type="Proteomes" id="UP000029864"/>
    </source>
</evidence>
<dbReference type="FunFam" id="3.20.110.10:FF:000002">
    <property type="entry name" value="alpha-mannosidase 2C1 isoform X1"/>
    <property type="match status" value="1"/>
</dbReference>
<dbReference type="GO" id="GO:0004559">
    <property type="term" value="F:alpha-mannosidase activity"/>
    <property type="evidence" value="ECO:0007669"/>
    <property type="project" value="UniProtKB-EC"/>
</dbReference>
<reference evidence="7 9" key="2">
    <citation type="submission" date="2020-08" db="EMBL/GenBank/DDBJ databases">
        <title>Sequencing the genomes of 1000 actinobacteria strains.</title>
        <authorList>
            <person name="Klenk H.-P."/>
        </authorList>
    </citation>
    <scope>NUCLEOTIDE SEQUENCE [LARGE SCALE GENOMIC DNA]</scope>
    <source>
        <strain evidence="7 9">DSM 21065</strain>
    </source>
</reference>
<dbReference type="Proteomes" id="UP000029864">
    <property type="component" value="Unassembled WGS sequence"/>
</dbReference>